<protein>
    <submittedName>
        <fullName evidence="2">DciA family protein</fullName>
    </submittedName>
</protein>
<dbReference type="Pfam" id="PF05258">
    <property type="entry name" value="DciA"/>
    <property type="match status" value="1"/>
</dbReference>
<feature type="region of interest" description="Disordered" evidence="1">
    <location>
        <begin position="35"/>
        <end position="64"/>
    </location>
</feature>
<accession>A0ABZ0VBX0</accession>
<sequence length="176" mass="19484">MAERGEPDTSGGTGSAAEALPETIATYLRLRGLDPSPRALRRRRRTRDVDEAHQPFAPGRDPKGVADVLADLTKQAGWEPQLAREDVVRTWNEVAGENTAQHTRPVAFDRGILTVQADSTAWAKQLQLMRAHILSEIVRRYPEAGVESIRFIGPDVPSWKWGPRAIPGRGPRDTYG</sequence>
<evidence type="ECO:0000313" key="3">
    <source>
        <dbReference type="Proteomes" id="UP001324533"/>
    </source>
</evidence>
<evidence type="ECO:0000313" key="2">
    <source>
        <dbReference type="EMBL" id="WQB70383.1"/>
    </source>
</evidence>
<dbReference type="EMBL" id="CP139779">
    <property type="protein sequence ID" value="WQB70383.1"/>
    <property type="molecule type" value="Genomic_DNA"/>
</dbReference>
<feature type="region of interest" description="Disordered" evidence="1">
    <location>
        <begin position="1"/>
        <end position="20"/>
    </location>
</feature>
<evidence type="ECO:0000256" key="1">
    <source>
        <dbReference type="SAM" id="MobiDB-lite"/>
    </source>
</evidence>
<organism evidence="2 3">
    <name type="scientific">Microbacterium invictum</name>
    <dbReference type="NCBI Taxonomy" id="515415"/>
    <lineage>
        <taxon>Bacteria</taxon>
        <taxon>Bacillati</taxon>
        <taxon>Actinomycetota</taxon>
        <taxon>Actinomycetes</taxon>
        <taxon>Micrococcales</taxon>
        <taxon>Microbacteriaceae</taxon>
        <taxon>Microbacterium</taxon>
    </lineage>
</organism>
<dbReference type="InterPro" id="IPR007922">
    <property type="entry name" value="DciA-like"/>
</dbReference>
<proteinExistence type="predicted"/>
<reference evidence="2 3" key="1">
    <citation type="submission" date="2023-06" db="EMBL/GenBank/DDBJ databases">
        <title>Rock-solubilizing bacteria, Microbacterium invictum, promotes re-establishment of vegetation in rocky wasteland by accelerating rock bio-weathering and reshaping soil bacterial community.</title>
        <authorList>
            <person name="Liu C."/>
        </authorList>
    </citation>
    <scope>NUCLEOTIDE SEQUENCE [LARGE SCALE GENOMIC DNA]</scope>
    <source>
        <strain evidence="2 3">X-18</strain>
    </source>
</reference>
<keyword evidence="3" id="KW-1185">Reference proteome</keyword>
<dbReference type="PANTHER" id="PTHR36456:SF1">
    <property type="entry name" value="UPF0232 PROTEIN SCO3875"/>
    <property type="match status" value="1"/>
</dbReference>
<dbReference type="PANTHER" id="PTHR36456">
    <property type="entry name" value="UPF0232 PROTEIN SCO3875"/>
    <property type="match status" value="1"/>
</dbReference>
<dbReference type="RefSeq" id="WP_322410528.1">
    <property type="nucleotide sequence ID" value="NZ_CP139779.1"/>
</dbReference>
<dbReference type="Proteomes" id="UP001324533">
    <property type="component" value="Chromosome"/>
</dbReference>
<gene>
    <name evidence="2" type="ORF">T9R20_00020</name>
</gene>
<name>A0ABZ0VBX0_9MICO</name>